<evidence type="ECO:0000256" key="4">
    <source>
        <dbReference type="PROSITE-ProRule" id="PRU00453"/>
    </source>
</evidence>
<evidence type="ECO:0000259" key="6">
    <source>
        <dbReference type="PROSITE" id="PS51083"/>
    </source>
</evidence>
<accession>A0A9W7F876</accession>
<feature type="transmembrane region" description="Helical" evidence="5">
    <location>
        <begin position="192"/>
        <end position="212"/>
    </location>
</feature>
<evidence type="ECO:0000313" key="7">
    <source>
        <dbReference type="EMBL" id="GMI04853.1"/>
    </source>
</evidence>
<keyword evidence="5" id="KW-0812">Transmembrane</keyword>
<proteinExistence type="predicted"/>
<dbReference type="GO" id="GO:0048254">
    <property type="term" value="P:snoRNA localization"/>
    <property type="evidence" value="ECO:0007669"/>
    <property type="project" value="TreeGrafter"/>
</dbReference>
<dbReference type="GO" id="GO:0008270">
    <property type="term" value="F:zinc ion binding"/>
    <property type="evidence" value="ECO:0007669"/>
    <property type="project" value="UniProtKB-UniRule"/>
</dbReference>
<protein>
    <recommendedName>
        <fullName evidence="6">HIT-type domain-containing protein</fullName>
    </recommendedName>
</protein>
<gene>
    <name evidence="7" type="ORF">TrVE_jg13375</name>
</gene>
<dbReference type="Proteomes" id="UP001165160">
    <property type="component" value="Unassembled WGS sequence"/>
</dbReference>
<dbReference type="CDD" id="cd23024">
    <property type="entry name" value="zf-HIT_ZNHIT2-3"/>
    <property type="match status" value="1"/>
</dbReference>
<feature type="transmembrane region" description="Helical" evidence="5">
    <location>
        <begin position="321"/>
        <end position="340"/>
    </location>
</feature>
<dbReference type="SUPFAM" id="SSF144232">
    <property type="entry name" value="HIT/MYND zinc finger-like"/>
    <property type="match status" value="1"/>
</dbReference>
<keyword evidence="8" id="KW-1185">Reference proteome</keyword>
<dbReference type="Gene3D" id="3.30.60.190">
    <property type="match status" value="1"/>
</dbReference>
<comment type="caution">
    <text evidence="7">The sequence shown here is derived from an EMBL/GenBank/DDBJ whole genome shotgun (WGS) entry which is preliminary data.</text>
</comment>
<organism evidence="7 8">
    <name type="scientific">Triparma verrucosa</name>
    <dbReference type="NCBI Taxonomy" id="1606542"/>
    <lineage>
        <taxon>Eukaryota</taxon>
        <taxon>Sar</taxon>
        <taxon>Stramenopiles</taxon>
        <taxon>Ochrophyta</taxon>
        <taxon>Bolidophyceae</taxon>
        <taxon>Parmales</taxon>
        <taxon>Triparmaceae</taxon>
        <taxon>Triparma</taxon>
    </lineage>
</organism>
<dbReference type="Pfam" id="PF04438">
    <property type="entry name" value="zf-HIT"/>
    <property type="match status" value="1"/>
</dbReference>
<evidence type="ECO:0000256" key="1">
    <source>
        <dbReference type="ARBA" id="ARBA00022723"/>
    </source>
</evidence>
<keyword evidence="3" id="KW-0862">Zinc</keyword>
<dbReference type="InterPro" id="IPR007529">
    <property type="entry name" value="Znf_HIT"/>
</dbReference>
<evidence type="ECO:0000256" key="3">
    <source>
        <dbReference type="ARBA" id="ARBA00022833"/>
    </source>
</evidence>
<evidence type="ECO:0000256" key="2">
    <source>
        <dbReference type="ARBA" id="ARBA00022771"/>
    </source>
</evidence>
<dbReference type="PANTHER" id="PTHR13483">
    <property type="entry name" value="BOX C_D SNORNA PROTEIN 1-RELATED"/>
    <property type="match status" value="1"/>
</dbReference>
<dbReference type="GO" id="GO:0005634">
    <property type="term" value="C:nucleus"/>
    <property type="evidence" value="ECO:0007669"/>
    <property type="project" value="TreeGrafter"/>
</dbReference>
<feature type="transmembrane region" description="Helical" evidence="5">
    <location>
        <begin position="233"/>
        <end position="259"/>
    </location>
</feature>
<dbReference type="GO" id="GO:0000463">
    <property type="term" value="P:maturation of LSU-rRNA from tricistronic rRNA transcript (SSU-rRNA, 5.8S rRNA, LSU-rRNA)"/>
    <property type="evidence" value="ECO:0007669"/>
    <property type="project" value="TreeGrafter"/>
</dbReference>
<reference evidence="8" key="1">
    <citation type="journal article" date="2023" name="Commun. Biol.">
        <title>Genome analysis of Parmales, the sister group of diatoms, reveals the evolutionary specialization of diatoms from phago-mixotrophs to photoautotrophs.</title>
        <authorList>
            <person name="Ban H."/>
            <person name="Sato S."/>
            <person name="Yoshikawa S."/>
            <person name="Yamada K."/>
            <person name="Nakamura Y."/>
            <person name="Ichinomiya M."/>
            <person name="Sato N."/>
            <person name="Blanc-Mathieu R."/>
            <person name="Endo H."/>
            <person name="Kuwata A."/>
            <person name="Ogata H."/>
        </authorList>
    </citation>
    <scope>NUCLEOTIDE SEQUENCE [LARGE SCALE GENOMIC DNA]</scope>
    <source>
        <strain evidence="8">NIES 3699</strain>
    </source>
</reference>
<dbReference type="InterPro" id="IPR051639">
    <property type="entry name" value="BCD1"/>
</dbReference>
<keyword evidence="5" id="KW-1133">Transmembrane helix</keyword>
<evidence type="ECO:0000256" key="5">
    <source>
        <dbReference type="SAM" id="Phobius"/>
    </source>
</evidence>
<dbReference type="GO" id="GO:0000492">
    <property type="term" value="P:box C/D snoRNP assembly"/>
    <property type="evidence" value="ECO:0007669"/>
    <property type="project" value="TreeGrafter"/>
</dbReference>
<dbReference type="EMBL" id="BRXX01000322">
    <property type="protein sequence ID" value="GMI04853.1"/>
    <property type="molecule type" value="Genomic_DNA"/>
</dbReference>
<feature type="transmembrane region" description="Helical" evidence="5">
    <location>
        <begin position="352"/>
        <end position="373"/>
    </location>
</feature>
<name>A0A9W7F876_9STRA</name>
<keyword evidence="1" id="KW-0479">Metal-binding</keyword>
<dbReference type="PANTHER" id="PTHR13483:SF11">
    <property type="entry name" value="ZINC FINGER HIT DOMAIN-CONTAINING PROTEIN 3"/>
    <property type="match status" value="1"/>
</dbReference>
<keyword evidence="2 4" id="KW-0863">Zinc-finger</keyword>
<dbReference type="AlphaFoldDB" id="A0A9W7F876"/>
<dbReference type="GO" id="GO:0070761">
    <property type="term" value="C:pre-snoRNP complex"/>
    <property type="evidence" value="ECO:0007669"/>
    <property type="project" value="TreeGrafter"/>
</dbReference>
<feature type="transmembrane region" description="Helical" evidence="5">
    <location>
        <begin position="271"/>
        <end position="290"/>
    </location>
</feature>
<dbReference type="PROSITE" id="PS51083">
    <property type="entry name" value="ZF_HIT"/>
    <property type="match status" value="1"/>
</dbReference>
<sequence length="413" mass="46146">MCDLNPTAPAKYKCPRCRTPYCSVPCSRLHKSICTVLPPPPPSTKRTFGTFEPDSTVLSRAKKFREDDNDIILTTSLMSQIDTSSYLKEKLKSSGLRSLLLQIETSPNRAETLKHVKNGSKYGEQFRVFIDEMLIDLKLAGIEEGRVVWKVFYKPKRMDAGYKRFLCFHFFSGPVLSEVEAIVGHFRKGLTIYGWLALCKIPIWCFTLWLGLKLRESVAKLPRQELSDFLCQAVLVKCTAAMGTMLFFSFEIVSCFISQGSLDSEMCVNTSNAALCLSLYLAILTVLSGANKTAPKSVQRDLAWELSSIASLKGLKWWHQIQGGLMIIMAISSLYLLSVLGVEGNENSMVEIVGWMGTISIGFAFLINATMLVRTRNEHQRNTTTVELPPTQRSARGFSASDIEENTIAFALV</sequence>
<evidence type="ECO:0000313" key="8">
    <source>
        <dbReference type="Proteomes" id="UP001165160"/>
    </source>
</evidence>
<feature type="domain" description="HIT-type" evidence="6">
    <location>
        <begin position="1"/>
        <end position="34"/>
    </location>
</feature>
<keyword evidence="5" id="KW-0472">Membrane</keyword>